<dbReference type="GO" id="GO:0035861">
    <property type="term" value="C:site of double-strand break"/>
    <property type="evidence" value="ECO:0007669"/>
    <property type="project" value="TreeGrafter"/>
</dbReference>
<gene>
    <name evidence="5" type="ORF">BJ875DRAFT_465278</name>
</gene>
<dbReference type="OrthoDB" id="188186at2759"/>
<dbReference type="GO" id="GO:0005662">
    <property type="term" value="C:DNA replication factor A complex"/>
    <property type="evidence" value="ECO:0007669"/>
    <property type="project" value="TreeGrafter"/>
</dbReference>
<dbReference type="Pfam" id="PF08661">
    <property type="entry name" value="Rep_fac-A_3"/>
    <property type="match status" value="1"/>
</dbReference>
<feature type="region of interest" description="Disordered" evidence="4">
    <location>
        <begin position="1"/>
        <end position="29"/>
    </location>
</feature>
<dbReference type="GO" id="GO:0006298">
    <property type="term" value="P:mismatch repair"/>
    <property type="evidence" value="ECO:0007669"/>
    <property type="project" value="TreeGrafter"/>
</dbReference>
<dbReference type="Gene3D" id="2.40.50.140">
    <property type="entry name" value="Nucleic acid-binding proteins"/>
    <property type="match status" value="1"/>
</dbReference>
<comment type="subcellular location">
    <subcellularLocation>
        <location evidence="1">Nucleus</location>
    </subcellularLocation>
</comment>
<dbReference type="InterPro" id="IPR013970">
    <property type="entry name" value="Rfa2"/>
</dbReference>
<evidence type="ECO:0000256" key="3">
    <source>
        <dbReference type="ARBA" id="ARBA00023242"/>
    </source>
</evidence>
<dbReference type="PANTHER" id="PTHR15114">
    <property type="entry name" value="REPLICATION PROTEIN A3"/>
    <property type="match status" value="1"/>
</dbReference>
<dbReference type="GO" id="GO:0006260">
    <property type="term" value="P:DNA replication"/>
    <property type="evidence" value="ECO:0007669"/>
    <property type="project" value="InterPro"/>
</dbReference>
<dbReference type="GO" id="GO:0003684">
    <property type="term" value="F:damaged DNA binding"/>
    <property type="evidence" value="ECO:0007669"/>
    <property type="project" value="TreeGrafter"/>
</dbReference>
<reference evidence="5" key="1">
    <citation type="journal article" date="2021" name="IMA Fungus">
        <title>Genomic characterization of three marine fungi, including Emericellopsis atlantica sp. nov. with signatures of a generalist lifestyle and marine biomass degradation.</title>
        <authorList>
            <person name="Hagestad O.C."/>
            <person name="Hou L."/>
            <person name="Andersen J.H."/>
            <person name="Hansen E.H."/>
            <person name="Altermark B."/>
            <person name="Li C."/>
            <person name="Kuhnert E."/>
            <person name="Cox R.J."/>
            <person name="Crous P.W."/>
            <person name="Spatafora J.W."/>
            <person name="Lail K."/>
            <person name="Amirebrahimi M."/>
            <person name="Lipzen A."/>
            <person name="Pangilinan J."/>
            <person name="Andreopoulos W."/>
            <person name="Hayes R.D."/>
            <person name="Ng V."/>
            <person name="Grigoriev I.V."/>
            <person name="Jackson S.A."/>
            <person name="Sutton T.D.S."/>
            <person name="Dobson A.D.W."/>
            <person name="Rama T."/>
        </authorList>
    </citation>
    <scope>NUCLEOTIDE SEQUENCE</scope>
    <source>
        <strain evidence="5">TRa018bII</strain>
    </source>
</reference>
<proteinExistence type="inferred from homology"/>
<sequence length="149" mass="16154">MPPPSIKPYPSITPHHTTSHDQPIPPLVSQPPITLTYKTMAEPLSTPRILAPHLDSFTSRIVRLIGQVEQLRGEQAIVDCGGKVTVVLNRDAHLTVGHAVEMVGRVNGDLSVKVLRATDLGSAGSVDFDAINAVVDATHRYKEIFYTAD</sequence>
<dbReference type="GO" id="GO:0006284">
    <property type="term" value="P:base-excision repair"/>
    <property type="evidence" value="ECO:0007669"/>
    <property type="project" value="TreeGrafter"/>
</dbReference>
<dbReference type="CDD" id="cd04479">
    <property type="entry name" value="RPA3"/>
    <property type="match status" value="1"/>
</dbReference>
<protein>
    <submittedName>
        <fullName evidence="5">Replication factor A protein 3-domain-containing protein</fullName>
    </submittedName>
</protein>
<evidence type="ECO:0000313" key="6">
    <source>
        <dbReference type="Proteomes" id="UP000824998"/>
    </source>
</evidence>
<evidence type="ECO:0000256" key="1">
    <source>
        <dbReference type="ARBA" id="ARBA00004123"/>
    </source>
</evidence>
<organism evidence="5 6">
    <name type="scientific">Amylocarpus encephaloides</name>
    <dbReference type="NCBI Taxonomy" id="45428"/>
    <lineage>
        <taxon>Eukaryota</taxon>
        <taxon>Fungi</taxon>
        <taxon>Dikarya</taxon>
        <taxon>Ascomycota</taxon>
        <taxon>Pezizomycotina</taxon>
        <taxon>Leotiomycetes</taxon>
        <taxon>Helotiales</taxon>
        <taxon>Helotiales incertae sedis</taxon>
        <taxon>Amylocarpus</taxon>
    </lineage>
</organism>
<dbReference type="EMBL" id="MU251520">
    <property type="protein sequence ID" value="KAG9233008.1"/>
    <property type="molecule type" value="Genomic_DNA"/>
</dbReference>
<dbReference type="AlphaFoldDB" id="A0A9P8C3W6"/>
<evidence type="ECO:0000256" key="2">
    <source>
        <dbReference type="ARBA" id="ARBA00009761"/>
    </source>
</evidence>
<dbReference type="InterPro" id="IPR012340">
    <property type="entry name" value="NA-bd_OB-fold"/>
</dbReference>
<dbReference type="FunFam" id="2.40.50.140:FF:000271">
    <property type="entry name" value="Similar to ssDNA binding protein Ssb3"/>
    <property type="match status" value="1"/>
</dbReference>
<evidence type="ECO:0000313" key="5">
    <source>
        <dbReference type="EMBL" id="KAG9233008.1"/>
    </source>
</evidence>
<dbReference type="SUPFAM" id="SSF50249">
    <property type="entry name" value="Nucleic acid-binding proteins"/>
    <property type="match status" value="1"/>
</dbReference>
<dbReference type="PANTHER" id="PTHR15114:SF1">
    <property type="entry name" value="REPLICATION PROTEIN A 14 KDA SUBUNIT"/>
    <property type="match status" value="1"/>
</dbReference>
<accession>A0A9P8C3W6</accession>
<keyword evidence="6" id="KW-1185">Reference proteome</keyword>
<dbReference type="GO" id="GO:0006289">
    <property type="term" value="P:nucleotide-excision repair"/>
    <property type="evidence" value="ECO:0007669"/>
    <property type="project" value="TreeGrafter"/>
</dbReference>
<keyword evidence="3" id="KW-0539">Nucleus</keyword>
<dbReference type="GO" id="GO:0003697">
    <property type="term" value="F:single-stranded DNA binding"/>
    <property type="evidence" value="ECO:0007669"/>
    <property type="project" value="TreeGrafter"/>
</dbReference>
<dbReference type="GO" id="GO:0000724">
    <property type="term" value="P:double-strand break repair via homologous recombination"/>
    <property type="evidence" value="ECO:0007669"/>
    <property type="project" value="TreeGrafter"/>
</dbReference>
<comment type="similarity">
    <text evidence="2">Belongs to the replication factor A protein 3 family.</text>
</comment>
<dbReference type="Proteomes" id="UP000824998">
    <property type="component" value="Unassembled WGS sequence"/>
</dbReference>
<evidence type="ECO:0000256" key="4">
    <source>
        <dbReference type="SAM" id="MobiDB-lite"/>
    </source>
</evidence>
<comment type="caution">
    <text evidence="5">The sequence shown here is derived from an EMBL/GenBank/DDBJ whole genome shotgun (WGS) entry which is preliminary data.</text>
</comment>
<name>A0A9P8C3W6_9HELO</name>